<proteinExistence type="predicted"/>
<comment type="caution">
    <text evidence="1">The sequence shown here is derived from an EMBL/GenBank/DDBJ whole genome shotgun (WGS) entry which is preliminary data.</text>
</comment>
<sequence length="49" mass="5058">MAAAMPDSVSTVVISAATFPQALAQTLPTVSVITRVQIEQSGVKNLTTL</sequence>
<reference evidence="1" key="2">
    <citation type="journal article" date="2014" name="ISME J.">
        <title>Microbial stratification in low pH oxic and suboxic macroscopic growths along an acid mine drainage.</title>
        <authorList>
            <person name="Mendez-Garcia C."/>
            <person name="Mesa V."/>
            <person name="Sprenger R.R."/>
            <person name="Richter M."/>
            <person name="Diez M.S."/>
            <person name="Solano J."/>
            <person name="Bargiela R."/>
            <person name="Golyshina O.V."/>
            <person name="Manteca A."/>
            <person name="Ramos J.L."/>
            <person name="Gallego J.R."/>
            <person name="Llorente I."/>
            <person name="Martins Dos Santos V.A."/>
            <person name="Jensen O.N."/>
            <person name="Pelaez A.I."/>
            <person name="Sanchez J."/>
            <person name="Ferrer M."/>
        </authorList>
    </citation>
    <scope>NUCLEOTIDE SEQUENCE</scope>
</reference>
<protein>
    <submittedName>
        <fullName evidence="1">Secreted protein</fullName>
    </submittedName>
</protein>
<organism evidence="1">
    <name type="scientific">mine drainage metagenome</name>
    <dbReference type="NCBI Taxonomy" id="410659"/>
    <lineage>
        <taxon>unclassified sequences</taxon>
        <taxon>metagenomes</taxon>
        <taxon>ecological metagenomes</taxon>
    </lineage>
</organism>
<accession>T0Y4S7</accession>
<dbReference type="EMBL" id="AUZX01015786">
    <property type="protein sequence ID" value="EQD28073.1"/>
    <property type="molecule type" value="Genomic_DNA"/>
</dbReference>
<reference evidence="1" key="1">
    <citation type="submission" date="2013-08" db="EMBL/GenBank/DDBJ databases">
        <authorList>
            <person name="Mendez C."/>
            <person name="Richter M."/>
            <person name="Ferrer M."/>
            <person name="Sanchez J."/>
        </authorList>
    </citation>
    <scope>NUCLEOTIDE SEQUENCE</scope>
</reference>
<name>T0Y4S7_9ZZZZ</name>
<dbReference type="AlphaFoldDB" id="T0Y4S7"/>
<feature type="non-terminal residue" evidence="1">
    <location>
        <position position="49"/>
    </location>
</feature>
<gene>
    <name evidence="1" type="ORF">B1A_21358</name>
</gene>
<evidence type="ECO:0000313" key="1">
    <source>
        <dbReference type="EMBL" id="EQD28073.1"/>
    </source>
</evidence>